<feature type="domain" description="ResB-like" evidence="7">
    <location>
        <begin position="23"/>
        <end position="366"/>
    </location>
</feature>
<keyword evidence="2 6" id="KW-0812">Transmembrane</keyword>
<organism evidence="8">
    <name type="scientific">hot springs metagenome</name>
    <dbReference type="NCBI Taxonomy" id="433727"/>
    <lineage>
        <taxon>unclassified sequences</taxon>
        <taxon>metagenomes</taxon>
        <taxon>ecological metagenomes</taxon>
    </lineage>
</organism>
<proteinExistence type="predicted"/>
<name>A0A5J4L5T4_9ZZZZ</name>
<evidence type="ECO:0000259" key="7">
    <source>
        <dbReference type="Pfam" id="PF05140"/>
    </source>
</evidence>
<evidence type="ECO:0000256" key="5">
    <source>
        <dbReference type="ARBA" id="ARBA00023136"/>
    </source>
</evidence>
<keyword evidence="5 6" id="KW-0472">Membrane</keyword>
<evidence type="ECO:0000313" key="8">
    <source>
        <dbReference type="EMBL" id="GER94221.1"/>
    </source>
</evidence>
<feature type="transmembrane region" description="Helical" evidence="6">
    <location>
        <begin position="411"/>
        <end position="430"/>
    </location>
</feature>
<evidence type="ECO:0000256" key="4">
    <source>
        <dbReference type="ARBA" id="ARBA00022989"/>
    </source>
</evidence>
<dbReference type="GO" id="GO:0017004">
    <property type="term" value="P:cytochrome complex assembly"/>
    <property type="evidence" value="ECO:0007669"/>
    <property type="project" value="UniProtKB-KW"/>
</dbReference>
<dbReference type="AlphaFoldDB" id="A0A5J4L5T4"/>
<evidence type="ECO:0000256" key="3">
    <source>
        <dbReference type="ARBA" id="ARBA00022748"/>
    </source>
</evidence>
<evidence type="ECO:0000256" key="6">
    <source>
        <dbReference type="SAM" id="Phobius"/>
    </source>
</evidence>
<comment type="caution">
    <text evidence="8">The sequence shown here is derived from an EMBL/GenBank/DDBJ whole genome shotgun (WGS) entry which is preliminary data.</text>
</comment>
<feature type="transmembrane region" description="Helical" evidence="6">
    <location>
        <begin position="21"/>
        <end position="41"/>
    </location>
</feature>
<dbReference type="GO" id="GO:0016020">
    <property type="term" value="C:membrane"/>
    <property type="evidence" value="ECO:0007669"/>
    <property type="project" value="UniProtKB-SubCell"/>
</dbReference>
<feature type="domain" description="ResB-like" evidence="7">
    <location>
        <begin position="391"/>
        <end position="465"/>
    </location>
</feature>
<feature type="transmembrane region" description="Helical" evidence="6">
    <location>
        <begin position="175"/>
        <end position="199"/>
    </location>
</feature>
<sequence>MSNKKQNQGIVNRVWNFFSSITLAVVVFSIISLTSIVGTIIEQGAEPERNIKLLSKFFGEASPTVFRILDSLGFTNMFHSWWFIALLFIFAANLIICSLDRLPRIWNIVKEPIKPISHDVLNTMPIKKEMILKEKLDNAKTTVESLLRNIGFKANVHIVDKGLQIYAEKGRLSRLGVYVTHFSIIIILIGAVIGIFFGFNASLNLLEGTTSAVAYTRNGKEIPLGFEIGCNDFEVSFYENSDTPKAFKSWLTILENGRPVKINGKEVTEIDVNRPLRYKGITFYQSSYGFSPTKDSLFKFSVTSNNGKKQDIQIKFGESFNIPDTNIMGKVSDFSPALGIDESGRLFTYAEMMNNPAVFVEFTENGKPKYNQWILKRYPQTWKVPDGIIEFKDLWGAQYTGLQVRKDPGVWIVYLGCIVMAIGLYAAFFMSHRRIWINLNEDKNGTRIVIAVSVNKNKAAFEQKIEKLSGGLHG</sequence>
<gene>
    <name evidence="8" type="ORF">A45J_1981</name>
</gene>
<dbReference type="EMBL" id="BLAB01000001">
    <property type="protein sequence ID" value="GER94221.1"/>
    <property type="molecule type" value="Genomic_DNA"/>
</dbReference>
<dbReference type="PANTHER" id="PTHR31566">
    <property type="entry name" value="CYTOCHROME C BIOGENESIS PROTEIN CCS1, CHLOROPLASTIC"/>
    <property type="match status" value="1"/>
</dbReference>
<dbReference type="InterPro" id="IPR023494">
    <property type="entry name" value="Cyt_c_bgen_Ccs1/CcsB/ResB"/>
</dbReference>
<dbReference type="Pfam" id="PF05140">
    <property type="entry name" value="ResB"/>
    <property type="match status" value="2"/>
</dbReference>
<accession>A0A5J4L5T4</accession>
<evidence type="ECO:0000256" key="1">
    <source>
        <dbReference type="ARBA" id="ARBA00004141"/>
    </source>
</evidence>
<protein>
    <submittedName>
        <fullName evidence="8">Cytochrome c biogenesis protein ResB</fullName>
    </submittedName>
</protein>
<comment type="subcellular location">
    <subcellularLocation>
        <location evidence="1">Membrane</location>
        <topology evidence="1">Multi-pass membrane protein</topology>
    </subcellularLocation>
</comment>
<keyword evidence="4 6" id="KW-1133">Transmembrane helix</keyword>
<dbReference type="PANTHER" id="PTHR31566:SF0">
    <property type="entry name" value="CYTOCHROME C BIOGENESIS PROTEIN CCS1, CHLOROPLASTIC"/>
    <property type="match status" value="1"/>
</dbReference>
<dbReference type="InterPro" id="IPR007816">
    <property type="entry name" value="ResB-like_domain"/>
</dbReference>
<feature type="transmembrane region" description="Helical" evidence="6">
    <location>
        <begin position="80"/>
        <end position="99"/>
    </location>
</feature>
<reference evidence="8" key="1">
    <citation type="submission" date="2019-10" db="EMBL/GenBank/DDBJ databases">
        <title>Metagenomic sequencing of thiosulfate-disproportionating enrichment culture.</title>
        <authorList>
            <person name="Umezawa K."/>
            <person name="Kojima H."/>
            <person name="Fukui M."/>
        </authorList>
    </citation>
    <scope>NUCLEOTIDE SEQUENCE</scope>
    <source>
        <strain evidence="8">45J</strain>
    </source>
</reference>
<keyword evidence="3" id="KW-0201">Cytochrome c-type biogenesis</keyword>
<evidence type="ECO:0000256" key="2">
    <source>
        <dbReference type="ARBA" id="ARBA00022692"/>
    </source>
</evidence>